<dbReference type="Proteomes" id="UP000001880">
    <property type="component" value="Chromosome"/>
</dbReference>
<dbReference type="PROSITE" id="PS51257">
    <property type="entry name" value="PROKAR_LIPOPROTEIN"/>
    <property type="match status" value="1"/>
</dbReference>
<keyword evidence="4" id="KW-1185">Reference proteome</keyword>
<dbReference type="EMBL" id="CP001804">
    <property type="protein sequence ID" value="ACY14419.1"/>
    <property type="molecule type" value="Genomic_DNA"/>
</dbReference>
<proteinExistence type="predicted"/>
<dbReference type="AlphaFoldDB" id="D0LYU9"/>
<evidence type="ECO:0008006" key="5">
    <source>
        <dbReference type="Google" id="ProtNLM"/>
    </source>
</evidence>
<name>D0LYU9_HALO1</name>
<evidence type="ECO:0000256" key="2">
    <source>
        <dbReference type="SAM" id="SignalP"/>
    </source>
</evidence>
<evidence type="ECO:0000313" key="4">
    <source>
        <dbReference type="Proteomes" id="UP000001880"/>
    </source>
</evidence>
<dbReference type="HOGENOM" id="CLU_1029612_0_0_7"/>
<evidence type="ECO:0000256" key="1">
    <source>
        <dbReference type="SAM" id="MobiDB-lite"/>
    </source>
</evidence>
<gene>
    <name evidence="3" type="ordered locus">Hoch_1871</name>
</gene>
<organism evidence="3 4">
    <name type="scientific">Haliangium ochraceum (strain DSM 14365 / JCM 11303 / SMP-2)</name>
    <dbReference type="NCBI Taxonomy" id="502025"/>
    <lineage>
        <taxon>Bacteria</taxon>
        <taxon>Pseudomonadati</taxon>
        <taxon>Myxococcota</taxon>
        <taxon>Polyangia</taxon>
        <taxon>Haliangiales</taxon>
        <taxon>Kofleriaceae</taxon>
        <taxon>Haliangium</taxon>
    </lineage>
</organism>
<feature type="signal peptide" evidence="2">
    <location>
        <begin position="1"/>
        <end position="21"/>
    </location>
</feature>
<evidence type="ECO:0000313" key="3">
    <source>
        <dbReference type="EMBL" id="ACY14419.1"/>
    </source>
</evidence>
<reference evidence="3 4" key="1">
    <citation type="journal article" date="2010" name="Stand. Genomic Sci.">
        <title>Complete genome sequence of Haliangium ochraceum type strain (SMP-2).</title>
        <authorList>
            <consortium name="US DOE Joint Genome Institute (JGI-PGF)"/>
            <person name="Ivanova N."/>
            <person name="Daum C."/>
            <person name="Lang E."/>
            <person name="Abt B."/>
            <person name="Kopitz M."/>
            <person name="Saunders E."/>
            <person name="Lapidus A."/>
            <person name="Lucas S."/>
            <person name="Glavina Del Rio T."/>
            <person name="Nolan M."/>
            <person name="Tice H."/>
            <person name="Copeland A."/>
            <person name="Cheng J.F."/>
            <person name="Chen F."/>
            <person name="Bruce D."/>
            <person name="Goodwin L."/>
            <person name="Pitluck S."/>
            <person name="Mavromatis K."/>
            <person name="Pati A."/>
            <person name="Mikhailova N."/>
            <person name="Chen A."/>
            <person name="Palaniappan K."/>
            <person name="Land M."/>
            <person name="Hauser L."/>
            <person name="Chang Y.J."/>
            <person name="Jeffries C.D."/>
            <person name="Detter J.C."/>
            <person name="Brettin T."/>
            <person name="Rohde M."/>
            <person name="Goker M."/>
            <person name="Bristow J."/>
            <person name="Markowitz V."/>
            <person name="Eisen J.A."/>
            <person name="Hugenholtz P."/>
            <person name="Kyrpides N.C."/>
            <person name="Klenk H.P."/>
        </authorList>
    </citation>
    <scope>NUCLEOTIDE SEQUENCE [LARGE SCALE GENOMIC DNA]</scope>
    <source>
        <strain evidence="4">DSM 14365 / CIP 107738 / JCM 11303 / AJ 13395 / SMP-2</strain>
    </source>
</reference>
<dbReference type="STRING" id="502025.Hoch_1871"/>
<accession>D0LYU9</accession>
<sequence length="270" mass="27513">MQRHLKTVLSLVMTAALALVAAGCGDDGPAPGVDAGPGVDAPPAPDAAPADAAPPGDAELILDASIDAVPIDAFIPDAAPPEPTPSFSVQPRASGDFAVTPSGLRPNFILNNVLSPSQIQVTLLEDGASTPCNVKVRPAFVEFGEVSAGSNTFATLILDLGAGTVVNDSCHWDDAYMLSELGALGTIEIGFARPADNANEPAVDVYVDLAWPMPGDADTAVLAGGGDGLPMGDDGVVNFFDVVLPEPGTIEQGLFIWDVGPGPSLRRLLP</sequence>
<protein>
    <recommendedName>
        <fullName evidence="5">Lipoprotein</fullName>
    </recommendedName>
</protein>
<feature type="chain" id="PRO_5003010722" description="Lipoprotein" evidence="2">
    <location>
        <begin position="22"/>
        <end position="270"/>
    </location>
</feature>
<feature type="region of interest" description="Disordered" evidence="1">
    <location>
        <begin position="31"/>
        <end position="55"/>
    </location>
</feature>
<keyword evidence="2" id="KW-0732">Signal</keyword>
<dbReference type="KEGG" id="hoh:Hoch_1871"/>